<evidence type="ECO:0000313" key="1">
    <source>
        <dbReference type="EMBL" id="OWK27872.1"/>
    </source>
</evidence>
<dbReference type="OrthoDB" id="8686772at2"/>
<sequence>MMVALEPAGPAADRNRTAAYRSITLPGGGDAQIKAIQDRLVALAYLEGHHADGLVGRSQNATLDAVRPFSAATA</sequence>
<protein>
    <recommendedName>
        <fullName evidence="3">Peptidoglycan binding domain protein</fullName>
    </recommendedName>
</protein>
<comment type="caution">
    <text evidence="1">The sequence shown here is derived from an EMBL/GenBank/DDBJ whole genome shotgun (WGS) entry which is preliminary data.</text>
</comment>
<proteinExistence type="predicted"/>
<evidence type="ECO:0008006" key="3">
    <source>
        <dbReference type="Google" id="ProtNLM"/>
    </source>
</evidence>
<accession>A0A245ZDP0</accession>
<reference evidence="1 2" key="1">
    <citation type="submission" date="2017-03" db="EMBL/GenBank/DDBJ databases">
        <title>Genome sequence of Sphingomonas mucosissima DSM 17494.</title>
        <authorList>
            <person name="Poehlein A."/>
            <person name="Wuebbeler J.H."/>
            <person name="Steinbuechel A."/>
            <person name="Daniel R."/>
        </authorList>
    </citation>
    <scope>NUCLEOTIDE SEQUENCE [LARGE SCALE GENOMIC DNA]</scope>
    <source>
        <strain evidence="1 2">DSM 17494</strain>
    </source>
</reference>
<dbReference type="AlphaFoldDB" id="A0A245ZDP0"/>
<evidence type="ECO:0000313" key="2">
    <source>
        <dbReference type="Proteomes" id="UP000197783"/>
    </source>
</evidence>
<name>A0A245ZDP0_9SPHN</name>
<gene>
    <name evidence="1" type="ORF">SPMU_33050</name>
</gene>
<keyword evidence="2" id="KW-1185">Reference proteome</keyword>
<dbReference type="Proteomes" id="UP000197783">
    <property type="component" value="Unassembled WGS sequence"/>
</dbReference>
<dbReference type="RefSeq" id="WP_140418506.1">
    <property type="nucleotide sequence ID" value="NZ_NBBJ01000008.1"/>
</dbReference>
<organism evidence="1 2">
    <name type="scientific">Sphingomonas mucosissima</name>
    <dbReference type="NCBI Taxonomy" id="370959"/>
    <lineage>
        <taxon>Bacteria</taxon>
        <taxon>Pseudomonadati</taxon>
        <taxon>Pseudomonadota</taxon>
        <taxon>Alphaproteobacteria</taxon>
        <taxon>Sphingomonadales</taxon>
        <taxon>Sphingomonadaceae</taxon>
        <taxon>Sphingomonas</taxon>
    </lineage>
</organism>
<dbReference type="EMBL" id="NBBJ01000008">
    <property type="protein sequence ID" value="OWK27872.1"/>
    <property type="molecule type" value="Genomic_DNA"/>
</dbReference>